<proteinExistence type="predicted"/>
<dbReference type="Pfam" id="PF00550">
    <property type="entry name" value="PP-binding"/>
    <property type="match status" value="2"/>
</dbReference>
<name>A0ABX7IQH8_9GAMM</name>
<gene>
    <name evidence="5" type="ORF">JSY38_03010</name>
</gene>
<dbReference type="InterPro" id="IPR029058">
    <property type="entry name" value="AB_hydrolase_fold"/>
</dbReference>
<dbReference type="CDD" id="cd05930">
    <property type="entry name" value="A_NRPS"/>
    <property type="match status" value="1"/>
</dbReference>
<dbReference type="InterPro" id="IPR023213">
    <property type="entry name" value="CAT-like_dom_sf"/>
</dbReference>
<sequence length="2860" mass="318169">MENNIVSRINKSIGLEDGTVAPLTDVQMGIWLADHISSQRNTFTIAHKVHITGNLDSKYLLEAIQLGLKEADTVQAVYREYNGVPTQQLDCSDFEFTPVWMDISNQSDGQAYMDSLIQQDLDAELTLSSTMPLVRQIVFKVSDQQYFWYQRFHHIMLDGFSFNALTARVASIYQALIQQKTIINSPYAPFYQVVEEEQAYKRSDKYQRDKAFWTEYCSDLPNVISLSNREVSADVESVSVSQRLIRVNGSIGGAILQSCLDRFPSSNLTAADLAMGLISAYFIRMSGQWRVPVGLPFMGRVGSVSLSSLGPVVNVLPVIIEGHLDDGIFELTRRIKQSLKAIRKHQKYNAEQISRDLNRVGEALYGPTLNLRLFDYDLSFGEVAAKIEHLAAGPVEDLDFGLHFDSGDLHIEWVGNDQKYDVESLNTHLRRFEEFAERLLGDSEARIADISTLLTSEQLQIQRWQKGVVTPNSNYSSLVEQFHYLDGYLASAPALVAKGKSISFAQLYENIAKWTQVLSEFGVTKGACVGLSLPRDERMVYAMFATMGLGAHYLPIDPTYPEERIHWMLEDSAPQLLITCDAYDFSVSDKTRVLSADDASFIQSVDQKDPAKAVFDFPSSDDLAYIMYTSGSTGKAKGVVISHKGLVNLALAHWTRDGKALAEKHSNVNAMLTASFSFDTCWDAIYWLCYGHTLHIAEEETCKDPALIQQYCYENKIHATDFPPTVLSQLLDLDEIESSKSLPDLMYIGGEAASSRLWQQARLRPDLKIRNYYGPTENTVDSLGSDVNDSDKVIIGRPIANTQAYILDSSLSPVAIGMAGELYVAGPGLAHGYLNRYSLTSTRFVANPFKDGERMYRTGDLARWLEDGQVEFIGRTDHQVQIRGHRVEPGEVEATLNDLEGINNSLVVANKQGSTHRLDAYAVLDESLTIGNAQTAQEKSRALMDVLSRQLPAYMVPATLTILDFFPLNTNGKVDRKALPAPVTIRQDGVLPKGEKEALLCQWVQQLLSLDAVFVDDDFFALGGDSIVAMSLGSLARKHGYALRAKDIFESRVLSVMTTRLSQLDSIKKLPSAQSGQLSELPIYKWMQDSGGLNLAYFQSTLIALPNSMTLQQFEQVISRLISAHCILAAQVHASYLDISPIANVFPVKAFEKQGGLSQLADDAFEQLVRIESSKAFPAMRVVYLKANNQNAAVFALHHTIVDGVSWRILFSDLSNLLKDPNGELLPPPNSLLDWQQSLQNERALWLSEKQYWLGQLQGSSLFKREASKIRVHHRTLLDENTSRLLLDILPKQYRCQPQEALLSALYCALVQQYRATDIPLMMESHGRADIGDVDLTRTLGWFTSEYPVRLSGKKALLSRLLQSMDMSDTESQETLSDVPYEAIVQLVRRALLRVPNDGVGYGVLRYLEDSTREIFVEQESAFSPQILFNYLGRFQQDDVHLLKGERYFQDTFEVHQSEQLNSAYALELNVFVDDSHGEAQLAIHIGHDAQQVTAKEIEQLLSRLSCVTSSMNKYADTHQAVAADTLVTEDLKSLDLSERNIDALRSQYGALQTILPALPLQEGLLFHAQLEQEGDANDVGYSSLARLTFTGRMDVERLKDALGAVIEKHPQLGALFDFSQADTALQILPWRRTSERKNWWPVQTIDLSDQGDAEQQVQLKDIERQELSRDFMAFQSAGVPLLNAVLVNLSDQRHCLFLNAHHLVVDGWSTPIMLRDLVMAYGSDSVELANIPVPYSWVVEQLVSRDKQAMQEAWKAALDGASPTLLFADTPPTEAVMTYTLTIEADRFSKLKSLYQRRGLTLNSVLQTLWANVLSGLTGRSDVVFGTPISGRFSGVTGIEEHIGLFSNTVPVRVQLQPELSVWQQMQQVQIEQVDLLEHDGLGLAEIQRLGGHNNLFDTLFVVENFPEQADLFRQTYHGLQLNEVYNRGFTHYPLTVLALPAEQLNLLFEYRGGDEIKALMTRFETLLNGLLEEEESDVPQQALDLRLPSEKSLIAELNQTSQRVPHMTLGDSLTKQAFLTPNQLCLSDDINQLSYSEARYHVIALARKLQSLGVQSGDVVAVALPRSVKLSLALWATIEVGAAYLPLDTGYPDDRLNYMLDDAKPAVLITLTNEVDRFETNAIPYLYDAAIAVVDDSQVKQTFESWNAPELSQSAAAYLLYTSGSTGRPKGVLVSHQAIVNRILWMQNQYPLTSEDVVLQKTPCSFDVSVWEFFWGAMVGAKLHMAPPDSHRDPLQLQQLIVDYKITTLHFVPSMLAAFVSSLDDENSAICHSLKRVFCSGEALPVELSKQFETKIGCELHNLYGPTEAAVDVTYFPALGNDLAQLKGVGVPIGYPVWNTQLRILDNFLRPVPIGVAGELYLCGVQLADGYWRRPELCATRFVADPEANGERMYRTGDVVRWLDSGAVEYLGRSDDQLKIRGQRIELGEIEQVLAAQTGVDQSVVVAKTLGQDNSVMGADARQLVAYVTSHSGELDTAQIRTSMSELLPVHMVPVAVLQLEAMPLSANGKLDRKALPLPSDVLDSTKGRAVKLGIETEIANAFSNVLGLTGLSASDDFFTLGGHSILAVRLVAELRKALKLNVTVGQVMVSPSIEKLAHVLSNQDLANSRELSGFGSVLPIKQGTGSPIFCIHPASGFAWQYTGFARYLSQTCPMIGLQSPRPDGPIAAQDNMEGVIEQHLKVLKERQPTGPYRLIGYSLGGAIAHGLAVRLQAMDEEVSFLGLLDTYPPDEQDWSGSVNEEAQEEVEREKAQFMETSEDTLDKQMEVERDAMFADIVQNYADSVALLSKAKTECYRGKAVLFVADKTVPEGMDIQATWAPYVDELEEHHFEFAHEDILSPEALTALGPVFNQLVSEL</sequence>
<dbReference type="Gene3D" id="2.30.38.10">
    <property type="entry name" value="Luciferase, Domain 3"/>
    <property type="match status" value="1"/>
</dbReference>
<dbReference type="InterPro" id="IPR042099">
    <property type="entry name" value="ANL_N_sf"/>
</dbReference>
<dbReference type="SUPFAM" id="SSF52777">
    <property type="entry name" value="CoA-dependent acyltransferases"/>
    <property type="match status" value="6"/>
</dbReference>
<dbReference type="InterPro" id="IPR036736">
    <property type="entry name" value="ACP-like_sf"/>
</dbReference>
<evidence type="ECO:0000256" key="2">
    <source>
        <dbReference type="ARBA" id="ARBA00022450"/>
    </source>
</evidence>
<dbReference type="Pfam" id="PF00501">
    <property type="entry name" value="AMP-binding"/>
    <property type="match status" value="2"/>
</dbReference>
<dbReference type="SUPFAM" id="SSF53474">
    <property type="entry name" value="alpha/beta-Hydrolases"/>
    <property type="match status" value="1"/>
</dbReference>
<dbReference type="SUPFAM" id="SSF56801">
    <property type="entry name" value="Acetyl-CoA synthetase-like"/>
    <property type="match status" value="2"/>
</dbReference>
<dbReference type="EMBL" id="CP070273">
    <property type="protein sequence ID" value="QRV24520.1"/>
    <property type="molecule type" value="Genomic_DNA"/>
</dbReference>
<keyword evidence="2" id="KW-0596">Phosphopantetheine</keyword>
<dbReference type="Proteomes" id="UP000644167">
    <property type="component" value="Chromosome"/>
</dbReference>
<dbReference type="Gene3D" id="3.30.559.30">
    <property type="entry name" value="Nonribosomal peptide synthetase, condensation domain"/>
    <property type="match status" value="3"/>
</dbReference>
<dbReference type="PANTHER" id="PTHR45527:SF1">
    <property type="entry name" value="FATTY ACID SYNTHASE"/>
    <property type="match status" value="1"/>
</dbReference>
<dbReference type="CDD" id="cd17646">
    <property type="entry name" value="A_NRPS_AB3403-like"/>
    <property type="match status" value="1"/>
</dbReference>
<evidence type="ECO:0000313" key="5">
    <source>
        <dbReference type="EMBL" id="QRV24520.1"/>
    </source>
</evidence>
<dbReference type="InterPro" id="IPR045851">
    <property type="entry name" value="AMP-bd_C_sf"/>
</dbReference>
<dbReference type="InterPro" id="IPR020845">
    <property type="entry name" value="AMP-binding_CS"/>
</dbReference>
<feature type="domain" description="Carrier" evidence="4">
    <location>
        <begin position="2532"/>
        <end position="2607"/>
    </location>
</feature>
<dbReference type="RefSeq" id="WP_205115197.1">
    <property type="nucleotide sequence ID" value="NZ_CP070273.1"/>
</dbReference>
<dbReference type="SUPFAM" id="SSF47336">
    <property type="entry name" value="ACP-like"/>
    <property type="match status" value="2"/>
</dbReference>
<dbReference type="PANTHER" id="PTHR45527">
    <property type="entry name" value="NONRIBOSOMAL PEPTIDE SYNTHETASE"/>
    <property type="match status" value="1"/>
</dbReference>
<dbReference type="Gene3D" id="3.30.300.30">
    <property type="match status" value="2"/>
</dbReference>
<organism evidence="5 6">
    <name type="scientific">Marinomonas foliarum</name>
    <dbReference type="NCBI Taxonomy" id="491950"/>
    <lineage>
        <taxon>Bacteria</taxon>
        <taxon>Pseudomonadati</taxon>
        <taxon>Pseudomonadota</taxon>
        <taxon>Gammaproteobacteria</taxon>
        <taxon>Oceanospirillales</taxon>
        <taxon>Oceanospirillaceae</taxon>
        <taxon>Marinomonas</taxon>
    </lineage>
</organism>
<evidence type="ECO:0000259" key="4">
    <source>
        <dbReference type="PROSITE" id="PS50075"/>
    </source>
</evidence>
<dbReference type="InterPro" id="IPR010071">
    <property type="entry name" value="AA_adenyl_dom"/>
</dbReference>
<dbReference type="InterPro" id="IPR000873">
    <property type="entry name" value="AMP-dep_synth/lig_dom"/>
</dbReference>
<evidence type="ECO:0000313" key="6">
    <source>
        <dbReference type="Proteomes" id="UP000644167"/>
    </source>
</evidence>
<dbReference type="InterPro" id="IPR020806">
    <property type="entry name" value="PKS_PP-bd"/>
</dbReference>
<dbReference type="SMART" id="SM00824">
    <property type="entry name" value="PKS_TE"/>
    <property type="match status" value="1"/>
</dbReference>
<dbReference type="Gene3D" id="1.10.1200.10">
    <property type="entry name" value="ACP-like"/>
    <property type="match status" value="1"/>
</dbReference>
<dbReference type="Gene3D" id="3.40.50.980">
    <property type="match status" value="2"/>
</dbReference>
<feature type="domain" description="Carrier" evidence="4">
    <location>
        <begin position="991"/>
        <end position="1065"/>
    </location>
</feature>
<reference evidence="5 6" key="1">
    <citation type="submission" date="2021-02" db="EMBL/GenBank/DDBJ databases">
        <title>The genome of Marinomonas foliarum JZW.</title>
        <authorList>
            <person name="Sun M."/>
        </authorList>
    </citation>
    <scope>NUCLEOTIDE SEQUENCE [LARGE SCALE GENOMIC DNA]</scope>
    <source>
        <strain evidence="5 6">JZW</strain>
    </source>
</reference>
<evidence type="ECO:0000256" key="1">
    <source>
        <dbReference type="ARBA" id="ARBA00001957"/>
    </source>
</evidence>
<dbReference type="Pfam" id="PF00975">
    <property type="entry name" value="Thioesterase"/>
    <property type="match status" value="1"/>
</dbReference>
<dbReference type="InterPro" id="IPR001242">
    <property type="entry name" value="Condensation_dom"/>
</dbReference>
<dbReference type="Gene3D" id="3.40.50.1820">
    <property type="entry name" value="alpha/beta hydrolase"/>
    <property type="match status" value="1"/>
</dbReference>
<dbReference type="PROSITE" id="PS00012">
    <property type="entry name" value="PHOSPHOPANTETHEINE"/>
    <property type="match status" value="1"/>
</dbReference>
<dbReference type="NCBIfam" id="TIGR01733">
    <property type="entry name" value="AA-adenyl-dom"/>
    <property type="match status" value="2"/>
</dbReference>
<dbReference type="PROSITE" id="PS00455">
    <property type="entry name" value="AMP_BINDING"/>
    <property type="match status" value="2"/>
</dbReference>
<dbReference type="InterPro" id="IPR006162">
    <property type="entry name" value="Ppantetheine_attach_site"/>
</dbReference>
<dbReference type="InterPro" id="IPR020802">
    <property type="entry name" value="TesA-like"/>
</dbReference>
<dbReference type="SMART" id="SM00823">
    <property type="entry name" value="PKS_PP"/>
    <property type="match status" value="2"/>
</dbReference>
<dbReference type="InterPro" id="IPR001031">
    <property type="entry name" value="Thioesterase"/>
</dbReference>
<keyword evidence="3" id="KW-0597">Phosphoprotein</keyword>
<dbReference type="Pfam" id="PF00668">
    <property type="entry name" value="Condensation"/>
    <property type="match status" value="3"/>
</dbReference>
<evidence type="ECO:0000256" key="3">
    <source>
        <dbReference type="ARBA" id="ARBA00022553"/>
    </source>
</evidence>
<dbReference type="Gene3D" id="3.40.50.12780">
    <property type="entry name" value="N-terminal domain of ligase-like"/>
    <property type="match status" value="1"/>
</dbReference>
<protein>
    <submittedName>
        <fullName evidence="5">Amino acid adenylation domain-containing protein</fullName>
    </submittedName>
</protein>
<dbReference type="InterPro" id="IPR009081">
    <property type="entry name" value="PP-bd_ACP"/>
</dbReference>
<keyword evidence="6" id="KW-1185">Reference proteome</keyword>
<dbReference type="Gene3D" id="3.30.559.10">
    <property type="entry name" value="Chloramphenicol acetyltransferase-like domain"/>
    <property type="match status" value="3"/>
</dbReference>
<comment type="cofactor">
    <cofactor evidence="1">
        <name>pantetheine 4'-phosphate</name>
        <dbReference type="ChEBI" id="CHEBI:47942"/>
    </cofactor>
</comment>
<dbReference type="PROSITE" id="PS50075">
    <property type="entry name" value="CARRIER"/>
    <property type="match status" value="2"/>
</dbReference>
<accession>A0ABX7IQH8</accession>